<dbReference type="SUPFAM" id="SSF111369">
    <property type="entry name" value="HlyD-like secretion proteins"/>
    <property type="match status" value="1"/>
</dbReference>
<dbReference type="NCBIfam" id="TIGR01730">
    <property type="entry name" value="RND_mfp"/>
    <property type="match status" value="1"/>
</dbReference>
<dbReference type="STRING" id="225324.SAMN02745126_04493"/>
<evidence type="ECO:0000313" key="3">
    <source>
        <dbReference type="EMBL" id="SKA25120.1"/>
    </source>
</evidence>
<gene>
    <name evidence="3" type="ORF">SAMN02745126_04493</name>
</gene>
<dbReference type="Gene3D" id="1.10.287.470">
    <property type="entry name" value="Helix hairpin bin"/>
    <property type="match status" value="1"/>
</dbReference>
<dbReference type="GO" id="GO:1990281">
    <property type="term" value="C:efflux pump complex"/>
    <property type="evidence" value="ECO:0007669"/>
    <property type="project" value="TreeGrafter"/>
</dbReference>
<dbReference type="Gene3D" id="2.40.50.100">
    <property type="match status" value="1"/>
</dbReference>
<dbReference type="Proteomes" id="UP000190092">
    <property type="component" value="Unassembled WGS sequence"/>
</dbReference>
<dbReference type="PANTHER" id="PTHR30469:SF15">
    <property type="entry name" value="HLYD FAMILY OF SECRETION PROTEINS"/>
    <property type="match status" value="1"/>
</dbReference>
<feature type="domain" description="CzcB-like barrel-sandwich hybrid" evidence="2">
    <location>
        <begin position="63"/>
        <end position="224"/>
    </location>
</feature>
<sequence length="387" mass="41687">MNKRLLSYLSVAIVLAASAASVGLFLHMRPVSVTVVAPEQHVPVRVFGLGTVEARIVSKIGFEIGAAIVELRADHGDIVKKGDVLARLHASAQEAKVVRAKAIVLSAEAGLTKVDANIAKARAVFAQKQATNRRVQQLADRKVVSEQTAEETQRDEGVAKADLTVALAEAEVANAFLADARAQLQVEEALLAQYVLIAPFDAMVVERHKELGTVIKPGDPIFTLVAPETVWGLAYIDEARAGPIAEGQPAIVRLRSLPQQRFEAKVVRIGIESDRVNEERRVYVKCGQCPPQFHLGEQAEVLITVANLDHALLVPEAAVRGFDGTTGTVWTVENGLLERRVLIFRYRTEDARLEVVGGLPDHAKIVAAPGAGFRGGRAARVIAETGK</sequence>
<dbReference type="EMBL" id="FUWJ01000007">
    <property type="protein sequence ID" value="SKA25120.1"/>
    <property type="molecule type" value="Genomic_DNA"/>
</dbReference>
<dbReference type="Pfam" id="PF25973">
    <property type="entry name" value="BSH_CzcB"/>
    <property type="match status" value="1"/>
</dbReference>
<reference evidence="4" key="1">
    <citation type="submission" date="2017-02" db="EMBL/GenBank/DDBJ databases">
        <authorList>
            <person name="Varghese N."/>
            <person name="Submissions S."/>
        </authorList>
    </citation>
    <scope>NUCLEOTIDE SEQUENCE [LARGE SCALE GENOMIC DNA]</scope>
    <source>
        <strain evidence="4">ATCC 27094</strain>
    </source>
</reference>
<evidence type="ECO:0000259" key="2">
    <source>
        <dbReference type="Pfam" id="PF25973"/>
    </source>
</evidence>
<dbReference type="GO" id="GO:0015562">
    <property type="term" value="F:efflux transmembrane transporter activity"/>
    <property type="evidence" value="ECO:0007669"/>
    <property type="project" value="TreeGrafter"/>
</dbReference>
<evidence type="ECO:0000256" key="1">
    <source>
        <dbReference type="ARBA" id="ARBA00009477"/>
    </source>
</evidence>
<evidence type="ECO:0000313" key="4">
    <source>
        <dbReference type="Proteomes" id="UP000190092"/>
    </source>
</evidence>
<proteinExistence type="inferred from homology"/>
<comment type="similarity">
    <text evidence="1">Belongs to the membrane fusion protein (MFP) (TC 8.A.1) family.</text>
</comment>
<protein>
    <submittedName>
        <fullName evidence="3">HlyD family secretion protein</fullName>
    </submittedName>
</protein>
<keyword evidence="4" id="KW-1185">Reference proteome</keyword>
<dbReference type="Gene3D" id="2.40.420.20">
    <property type="match status" value="1"/>
</dbReference>
<dbReference type="RefSeq" id="WP_218191218.1">
    <property type="nucleotide sequence ID" value="NZ_FUWJ01000007.1"/>
</dbReference>
<dbReference type="AlphaFoldDB" id="A0A1T4S9Y1"/>
<accession>A0A1T4S9Y1</accession>
<dbReference type="PANTHER" id="PTHR30469">
    <property type="entry name" value="MULTIDRUG RESISTANCE PROTEIN MDTA"/>
    <property type="match status" value="1"/>
</dbReference>
<dbReference type="InterPro" id="IPR006143">
    <property type="entry name" value="RND_pump_MFP"/>
</dbReference>
<dbReference type="Gene3D" id="2.40.30.170">
    <property type="match status" value="1"/>
</dbReference>
<name>A0A1T4S9Y1_9HYPH</name>
<organism evidence="3 4">
    <name type="scientific">Enhydrobacter aerosaccus</name>
    <dbReference type="NCBI Taxonomy" id="225324"/>
    <lineage>
        <taxon>Bacteria</taxon>
        <taxon>Pseudomonadati</taxon>
        <taxon>Pseudomonadota</taxon>
        <taxon>Alphaproteobacteria</taxon>
        <taxon>Hyphomicrobiales</taxon>
        <taxon>Enhydrobacter</taxon>
    </lineage>
</organism>
<dbReference type="InterPro" id="IPR058647">
    <property type="entry name" value="BSH_CzcB-like"/>
</dbReference>